<gene>
    <name evidence="4" type="ORF">CRV08_12980</name>
</gene>
<dbReference type="InterPro" id="IPR043128">
    <property type="entry name" value="Rev_trsase/Diguanyl_cyclase"/>
</dbReference>
<dbReference type="Proteomes" id="UP000290172">
    <property type="component" value="Unassembled WGS sequence"/>
</dbReference>
<comment type="caution">
    <text evidence="4">The sequence shown here is derived from an EMBL/GenBank/DDBJ whole genome shotgun (WGS) entry which is preliminary data.</text>
</comment>
<dbReference type="InterPro" id="IPR029787">
    <property type="entry name" value="Nucleotide_cyclase"/>
</dbReference>
<dbReference type="PANTHER" id="PTHR45138">
    <property type="entry name" value="REGULATORY COMPONENTS OF SENSORY TRANSDUCTION SYSTEM"/>
    <property type="match status" value="1"/>
</dbReference>
<evidence type="ECO:0000259" key="3">
    <source>
        <dbReference type="PROSITE" id="PS50887"/>
    </source>
</evidence>
<dbReference type="NCBIfam" id="TIGR00254">
    <property type="entry name" value="GGDEF"/>
    <property type="match status" value="1"/>
</dbReference>
<evidence type="ECO:0000313" key="4">
    <source>
        <dbReference type="EMBL" id="RXJ66387.1"/>
    </source>
</evidence>
<dbReference type="CDD" id="cd01949">
    <property type="entry name" value="GGDEF"/>
    <property type="match status" value="1"/>
</dbReference>
<comment type="catalytic activity">
    <reaction evidence="2">
        <text>2 GTP = 3',3'-c-di-GMP + 2 diphosphate</text>
        <dbReference type="Rhea" id="RHEA:24898"/>
        <dbReference type="ChEBI" id="CHEBI:33019"/>
        <dbReference type="ChEBI" id="CHEBI:37565"/>
        <dbReference type="ChEBI" id="CHEBI:58805"/>
        <dbReference type="EC" id="2.7.7.65"/>
    </reaction>
</comment>
<dbReference type="GO" id="GO:1902201">
    <property type="term" value="P:negative regulation of bacterial-type flagellum-dependent cell motility"/>
    <property type="evidence" value="ECO:0007669"/>
    <property type="project" value="TreeGrafter"/>
</dbReference>
<organism evidence="4 5">
    <name type="scientific">Halarcobacter ebronensis</name>
    <dbReference type="NCBI Taxonomy" id="1462615"/>
    <lineage>
        <taxon>Bacteria</taxon>
        <taxon>Pseudomonadati</taxon>
        <taxon>Campylobacterota</taxon>
        <taxon>Epsilonproteobacteria</taxon>
        <taxon>Campylobacterales</taxon>
        <taxon>Arcobacteraceae</taxon>
        <taxon>Halarcobacter</taxon>
    </lineage>
</organism>
<protein>
    <recommendedName>
        <fullName evidence="1">diguanylate cyclase</fullName>
        <ecNumber evidence="1">2.7.7.65</ecNumber>
    </recommendedName>
</protein>
<evidence type="ECO:0000256" key="2">
    <source>
        <dbReference type="ARBA" id="ARBA00034247"/>
    </source>
</evidence>
<dbReference type="RefSeq" id="WP_128982803.1">
    <property type="nucleotide sequence ID" value="NZ_PDKJ01000015.1"/>
</dbReference>
<dbReference type="SUPFAM" id="SSF55073">
    <property type="entry name" value="Nucleotide cyclase"/>
    <property type="match status" value="1"/>
</dbReference>
<feature type="domain" description="GGDEF" evidence="3">
    <location>
        <begin position="166"/>
        <end position="293"/>
    </location>
</feature>
<dbReference type="AlphaFoldDB" id="A0A4Q0Y843"/>
<dbReference type="PANTHER" id="PTHR45138:SF9">
    <property type="entry name" value="DIGUANYLATE CYCLASE DGCM-RELATED"/>
    <property type="match status" value="1"/>
</dbReference>
<evidence type="ECO:0000256" key="1">
    <source>
        <dbReference type="ARBA" id="ARBA00012528"/>
    </source>
</evidence>
<evidence type="ECO:0000313" key="5">
    <source>
        <dbReference type="Proteomes" id="UP000290172"/>
    </source>
</evidence>
<dbReference type="FunFam" id="3.30.70.270:FF:000001">
    <property type="entry name" value="Diguanylate cyclase domain protein"/>
    <property type="match status" value="1"/>
</dbReference>
<proteinExistence type="predicted"/>
<dbReference type="EC" id="2.7.7.65" evidence="1"/>
<dbReference type="InterPro" id="IPR000160">
    <property type="entry name" value="GGDEF_dom"/>
</dbReference>
<dbReference type="Pfam" id="PF00990">
    <property type="entry name" value="GGDEF"/>
    <property type="match status" value="1"/>
</dbReference>
<dbReference type="EMBL" id="PDKJ01000015">
    <property type="protein sequence ID" value="RXJ66387.1"/>
    <property type="molecule type" value="Genomic_DNA"/>
</dbReference>
<dbReference type="SMART" id="SM00267">
    <property type="entry name" value="GGDEF"/>
    <property type="match status" value="1"/>
</dbReference>
<dbReference type="GO" id="GO:0005886">
    <property type="term" value="C:plasma membrane"/>
    <property type="evidence" value="ECO:0007669"/>
    <property type="project" value="TreeGrafter"/>
</dbReference>
<dbReference type="PROSITE" id="PS50887">
    <property type="entry name" value="GGDEF"/>
    <property type="match status" value="1"/>
</dbReference>
<dbReference type="Gene3D" id="3.30.70.270">
    <property type="match status" value="1"/>
</dbReference>
<dbReference type="GO" id="GO:0052621">
    <property type="term" value="F:diguanylate cyclase activity"/>
    <property type="evidence" value="ECO:0007669"/>
    <property type="project" value="UniProtKB-EC"/>
</dbReference>
<dbReference type="InterPro" id="IPR050469">
    <property type="entry name" value="Diguanylate_Cyclase"/>
</dbReference>
<dbReference type="GO" id="GO:0043709">
    <property type="term" value="P:cell adhesion involved in single-species biofilm formation"/>
    <property type="evidence" value="ECO:0007669"/>
    <property type="project" value="TreeGrafter"/>
</dbReference>
<accession>A0A4Q0Y843</accession>
<sequence>MKHKIDNILFSVINAIPNPVIVISHDKLQSANSAFLEFFDIQSVEEFNKAHDCIAKLFVQNNSFFTLSDVSGDEYWTDYLFLHPEVVRIVSIMDQNNQMIDFELSIKKIENESDYIIVFNNITQFIAKKNEYKYFAYHDHLTKIYNRQKFDELFIKEIANKKRYKEHLSILLIDIDHFKKVNDTYGHHIGDLTLIALTKLIGKDLRINDIFARWGGEEFIILLPRTDIDTAYIKAQELRTMVELHIDQELPPLTISIGVTEMNNSDTTKTCLERVDKALYLSKEKRNDVVKII</sequence>
<reference evidence="4 5" key="1">
    <citation type="submission" date="2017-10" db="EMBL/GenBank/DDBJ databases">
        <title>Genomics of the genus Arcobacter.</title>
        <authorList>
            <person name="Perez-Cataluna A."/>
            <person name="Figueras M.J."/>
        </authorList>
    </citation>
    <scope>NUCLEOTIDE SEQUENCE [LARGE SCALE GENOMIC DNA]</scope>
    <source>
        <strain evidence="4 5">CECT 8993</strain>
    </source>
</reference>
<name>A0A4Q0Y843_9BACT</name>